<accession>A0ACB5RAL1</accession>
<proteinExistence type="predicted"/>
<dbReference type="Proteomes" id="UP001058074">
    <property type="component" value="Unassembled WGS sequence"/>
</dbReference>
<keyword evidence="1" id="KW-0378">Hydrolase</keyword>
<dbReference type="EMBL" id="BROD01000001">
    <property type="protein sequence ID" value="GKX65904.1"/>
    <property type="molecule type" value="Genomic_DNA"/>
</dbReference>
<comment type="caution">
    <text evidence="1">The sequence shown here is derived from an EMBL/GenBank/DDBJ whole genome shotgun (WGS) entry which is preliminary data.</text>
</comment>
<evidence type="ECO:0000313" key="2">
    <source>
        <dbReference type="Proteomes" id="UP001058074"/>
    </source>
</evidence>
<reference evidence="1" key="1">
    <citation type="journal article" date="2025" name="Int. J. Syst. Evol. Microbiol.">
        <title>Inconstantimicrobium mannanitabidum sp. nov., a novel member of the family Clostridiaceae isolated from anoxic soil under the treatment of reductive soil disinfestation.</title>
        <authorList>
            <person name="Ueki A."/>
            <person name="Tonouchi A."/>
            <person name="Honma S."/>
            <person name="Kaku N."/>
            <person name="Ueki K."/>
        </authorList>
    </citation>
    <scope>NUCLEOTIDE SEQUENCE</scope>
    <source>
        <strain evidence="1">TW13</strain>
    </source>
</reference>
<keyword evidence="2" id="KW-1185">Reference proteome</keyword>
<protein>
    <submittedName>
        <fullName evidence="1">Glycoside hydrolase</fullName>
    </submittedName>
</protein>
<name>A0ACB5RAL1_9CLOT</name>
<evidence type="ECO:0000313" key="1">
    <source>
        <dbReference type="EMBL" id="GKX65904.1"/>
    </source>
</evidence>
<gene>
    <name evidence="1" type="ORF">rsdtw13_11620</name>
</gene>
<organism evidence="1 2">
    <name type="scientific">Inconstantimicrobium mannanitabidum</name>
    <dbReference type="NCBI Taxonomy" id="1604901"/>
    <lineage>
        <taxon>Bacteria</taxon>
        <taxon>Bacillati</taxon>
        <taxon>Bacillota</taxon>
        <taxon>Clostridia</taxon>
        <taxon>Eubacteriales</taxon>
        <taxon>Clostridiaceae</taxon>
        <taxon>Inconstantimicrobium</taxon>
    </lineage>
</organism>
<sequence length="479" mass="52345">MKFNKILKLTIPILAVTTFFMVCDSNRMNISDRNNKQGLCAYGTPFKMSAVAKTKFQNKNFNITDYGAKSDGTTENTTAFAEAISQCNKAGGGRVVVPAGNWLTGPIKLKSNVNLYLQDDATVIFSKDLNDYKKADTKKSSADEFENFISGENLNNIAITGNGVFNGNGDNWRPVKKVKVTDIVWNSFVDKGAVIDSTGTLLWPSKDVKDIKRPNLLKLNDCKTVLIDGPTFKNSPQFNVDVTSSENVIIQNAEVNNQNWAQNTDGIDITSCKNVMMNNDTINTGDDGICMKSNLSNKSKGNEPTLENVVIENCTVNYAHGGFVIGSNTYGGMKNIYVHNCTYAGTEAGLRFKSDIGDGGDVQEVYIDKVNMKDIVTDAIVFDTNYEGKSTANKANVKVPNFHNIYISNISCDGAKEAADIKGLTSMPVSNLYLKNINIKSINGFIAENTSNVNLDNVKVVPSQGKAFTFKNSMGYKFA</sequence>